<gene>
    <name evidence="1" type="ORF">SAMN05444408_10166</name>
</gene>
<sequence>MTIDLDEGHAEWLMKMFNEYSIENIKKPTLQQLKTNFEENFENFELFWFSKSMQQLKENGVILSL</sequence>
<proteinExistence type="predicted"/>
<dbReference type="AlphaFoldDB" id="A0A1M4SVG4"/>
<evidence type="ECO:0000313" key="2">
    <source>
        <dbReference type="Proteomes" id="UP000184236"/>
    </source>
</evidence>
<name>A0A1M4SVG4_9FLAO</name>
<organism evidence="1 2">
    <name type="scientific">Chryseobacterium takakiae</name>
    <dbReference type="NCBI Taxonomy" id="1302685"/>
    <lineage>
        <taxon>Bacteria</taxon>
        <taxon>Pseudomonadati</taxon>
        <taxon>Bacteroidota</taxon>
        <taxon>Flavobacteriia</taxon>
        <taxon>Flavobacteriales</taxon>
        <taxon>Weeksellaceae</taxon>
        <taxon>Chryseobacterium group</taxon>
        <taxon>Chryseobacterium</taxon>
    </lineage>
</organism>
<accession>A0A1M4SVG4</accession>
<protein>
    <submittedName>
        <fullName evidence="1">Uncharacterized protein</fullName>
    </submittedName>
</protein>
<dbReference type="EMBL" id="FQVO01000001">
    <property type="protein sequence ID" value="SHE36194.1"/>
    <property type="molecule type" value="Genomic_DNA"/>
</dbReference>
<dbReference type="STRING" id="1302685.SAMN05444408_10166"/>
<evidence type="ECO:0000313" key="1">
    <source>
        <dbReference type="EMBL" id="SHE36194.1"/>
    </source>
</evidence>
<reference evidence="2" key="1">
    <citation type="submission" date="2016-11" db="EMBL/GenBank/DDBJ databases">
        <authorList>
            <person name="Varghese N."/>
            <person name="Submissions S."/>
        </authorList>
    </citation>
    <scope>NUCLEOTIDE SEQUENCE [LARGE SCALE GENOMIC DNA]</scope>
    <source>
        <strain evidence="2">DSM 26898</strain>
    </source>
</reference>
<keyword evidence="2" id="KW-1185">Reference proteome</keyword>
<dbReference type="Proteomes" id="UP000184236">
    <property type="component" value="Unassembled WGS sequence"/>
</dbReference>